<dbReference type="GO" id="GO:0003677">
    <property type="term" value="F:DNA binding"/>
    <property type="evidence" value="ECO:0007669"/>
    <property type="project" value="InterPro"/>
</dbReference>
<dbReference type="InterPro" id="IPR036388">
    <property type="entry name" value="WH-like_DNA-bd_sf"/>
</dbReference>
<dbReference type="Gene3D" id="1.10.10.10">
    <property type="entry name" value="Winged helix-like DNA-binding domain superfamily/Winged helix DNA-binding domain"/>
    <property type="match status" value="1"/>
</dbReference>
<dbReference type="Pfam" id="PF04542">
    <property type="entry name" value="Sigma70_r2"/>
    <property type="match status" value="1"/>
</dbReference>
<dbReference type="GO" id="GO:0006352">
    <property type="term" value="P:DNA-templated transcription initiation"/>
    <property type="evidence" value="ECO:0007669"/>
    <property type="project" value="InterPro"/>
</dbReference>
<evidence type="ECO:0000256" key="4">
    <source>
        <dbReference type="ARBA" id="ARBA00023163"/>
    </source>
</evidence>
<evidence type="ECO:0000313" key="8">
    <source>
        <dbReference type="Proteomes" id="UP000650628"/>
    </source>
</evidence>
<feature type="domain" description="RNA polymerase sigma factor 70 region 4 type 2" evidence="6">
    <location>
        <begin position="134"/>
        <end position="186"/>
    </location>
</feature>
<evidence type="ECO:0000256" key="2">
    <source>
        <dbReference type="ARBA" id="ARBA00023015"/>
    </source>
</evidence>
<keyword evidence="7" id="KW-0240">DNA-directed RNA polymerase</keyword>
<protein>
    <submittedName>
        <fullName evidence="7">DNA-directed RNA polymerase sigma-70 factor</fullName>
    </submittedName>
</protein>
<evidence type="ECO:0000259" key="5">
    <source>
        <dbReference type="Pfam" id="PF04542"/>
    </source>
</evidence>
<dbReference type="NCBIfam" id="TIGR02937">
    <property type="entry name" value="sigma70-ECF"/>
    <property type="match status" value="1"/>
</dbReference>
<evidence type="ECO:0000256" key="3">
    <source>
        <dbReference type="ARBA" id="ARBA00023082"/>
    </source>
</evidence>
<evidence type="ECO:0000313" key="7">
    <source>
        <dbReference type="EMBL" id="GII29839.1"/>
    </source>
</evidence>
<keyword evidence="3" id="KW-0731">Sigma factor</keyword>
<feature type="domain" description="RNA polymerase sigma-70 region 2" evidence="5">
    <location>
        <begin position="36"/>
        <end position="102"/>
    </location>
</feature>
<keyword evidence="8" id="KW-1185">Reference proteome</keyword>
<gene>
    <name evidence="7" type="primary">rpoE_18</name>
    <name evidence="7" type="ORF">Pmi06nite_32810</name>
</gene>
<name>A0A8J3X7G0_9ACTN</name>
<dbReference type="InterPro" id="IPR007627">
    <property type="entry name" value="RNA_pol_sigma70_r2"/>
</dbReference>
<accession>A0A8J3X7G0</accession>
<dbReference type="CDD" id="cd06171">
    <property type="entry name" value="Sigma70_r4"/>
    <property type="match status" value="1"/>
</dbReference>
<organism evidence="7 8">
    <name type="scientific">Planotetraspora mira</name>
    <dbReference type="NCBI Taxonomy" id="58121"/>
    <lineage>
        <taxon>Bacteria</taxon>
        <taxon>Bacillati</taxon>
        <taxon>Actinomycetota</taxon>
        <taxon>Actinomycetes</taxon>
        <taxon>Streptosporangiales</taxon>
        <taxon>Streptosporangiaceae</taxon>
        <taxon>Planotetraspora</taxon>
    </lineage>
</organism>
<dbReference type="InterPro" id="IPR013249">
    <property type="entry name" value="RNA_pol_sigma70_r4_t2"/>
</dbReference>
<dbReference type="InterPro" id="IPR013324">
    <property type="entry name" value="RNA_pol_sigma_r3/r4-like"/>
</dbReference>
<dbReference type="InterPro" id="IPR013325">
    <property type="entry name" value="RNA_pol_sigma_r2"/>
</dbReference>
<dbReference type="PANTHER" id="PTHR43133">
    <property type="entry name" value="RNA POLYMERASE ECF-TYPE SIGMA FACTO"/>
    <property type="match status" value="1"/>
</dbReference>
<dbReference type="Pfam" id="PF08281">
    <property type="entry name" value="Sigma70_r4_2"/>
    <property type="match status" value="1"/>
</dbReference>
<dbReference type="InterPro" id="IPR039425">
    <property type="entry name" value="RNA_pol_sigma-70-like"/>
</dbReference>
<dbReference type="Gene3D" id="1.10.1740.10">
    <property type="match status" value="1"/>
</dbReference>
<evidence type="ECO:0000259" key="6">
    <source>
        <dbReference type="Pfam" id="PF08281"/>
    </source>
</evidence>
<proteinExistence type="inferred from homology"/>
<dbReference type="GO" id="GO:0016987">
    <property type="term" value="F:sigma factor activity"/>
    <property type="evidence" value="ECO:0007669"/>
    <property type="project" value="UniProtKB-KW"/>
</dbReference>
<keyword evidence="4" id="KW-0804">Transcription</keyword>
<dbReference type="SUPFAM" id="SSF88659">
    <property type="entry name" value="Sigma3 and sigma4 domains of RNA polymerase sigma factors"/>
    <property type="match status" value="1"/>
</dbReference>
<dbReference type="AlphaFoldDB" id="A0A8J3X7G0"/>
<dbReference type="PANTHER" id="PTHR43133:SF25">
    <property type="entry name" value="RNA POLYMERASE SIGMA FACTOR RFAY-RELATED"/>
    <property type="match status" value="1"/>
</dbReference>
<keyword evidence="2" id="KW-0805">Transcription regulation</keyword>
<comment type="similarity">
    <text evidence="1">Belongs to the sigma-70 factor family. ECF subfamily.</text>
</comment>
<reference evidence="7 8" key="1">
    <citation type="submission" date="2021-01" db="EMBL/GenBank/DDBJ databases">
        <title>Whole genome shotgun sequence of Planotetraspora mira NBRC 15435.</title>
        <authorList>
            <person name="Komaki H."/>
            <person name="Tamura T."/>
        </authorList>
    </citation>
    <scope>NUCLEOTIDE SEQUENCE [LARGE SCALE GENOMIC DNA]</scope>
    <source>
        <strain evidence="7 8">NBRC 15435</strain>
    </source>
</reference>
<dbReference type="GO" id="GO:0000428">
    <property type="term" value="C:DNA-directed RNA polymerase complex"/>
    <property type="evidence" value="ECO:0007669"/>
    <property type="project" value="UniProtKB-KW"/>
</dbReference>
<dbReference type="Proteomes" id="UP000650628">
    <property type="component" value="Unassembled WGS sequence"/>
</dbReference>
<dbReference type="SUPFAM" id="SSF88946">
    <property type="entry name" value="Sigma2 domain of RNA polymerase sigma factors"/>
    <property type="match status" value="1"/>
</dbReference>
<dbReference type="RefSeq" id="WP_308442503.1">
    <property type="nucleotide sequence ID" value="NZ_BOOO01000016.1"/>
</dbReference>
<comment type="caution">
    <text evidence="7">The sequence shown here is derived from an EMBL/GenBank/DDBJ whole genome shotgun (WGS) entry which is preliminary data.</text>
</comment>
<dbReference type="EMBL" id="BOOO01000016">
    <property type="protein sequence ID" value="GII29839.1"/>
    <property type="molecule type" value="Genomic_DNA"/>
</dbReference>
<dbReference type="InterPro" id="IPR014284">
    <property type="entry name" value="RNA_pol_sigma-70_dom"/>
</dbReference>
<sequence length="202" mass="22502">MLPEMTSPPAVSSPAPDDAEVIAASLSDSERFATIFDRHVEEIHHYIARRVGTDAADDIVAETFLAAFRRRSVYDVSRSDARPWLYGIATTLVARHRRSEVRYLRALSRTGADPLPESLADGVVNRLVTHDQKRRLAGALATLGQGDRDALLLVVWGELTYEETARALDIPLGTVRSRLNRARHKLRARLGRNDLTKETHDG</sequence>
<evidence type="ECO:0000256" key="1">
    <source>
        <dbReference type="ARBA" id="ARBA00010641"/>
    </source>
</evidence>